<dbReference type="Pfam" id="PF01774">
    <property type="entry name" value="UreD"/>
    <property type="match status" value="1"/>
</dbReference>
<gene>
    <name evidence="4" type="primary">ureD</name>
    <name evidence="5" type="ORF">PVT68_14825</name>
</gene>
<keyword evidence="2 4" id="KW-0996">Nickel insertion</keyword>
<protein>
    <recommendedName>
        <fullName evidence="4">Urease accessory protein UreD</fullName>
    </recommendedName>
</protein>
<dbReference type="PANTHER" id="PTHR33643:SF1">
    <property type="entry name" value="UREASE ACCESSORY PROTEIN D"/>
    <property type="match status" value="1"/>
</dbReference>
<comment type="subunit">
    <text evidence="4">UreD, UreF and UreG form a complex that acts as a GTP-hydrolysis-dependent molecular chaperone, activating the urease apoprotein by helping to assemble the nickel containing metallocenter of UreC. The UreE protein probably delivers the nickel.</text>
</comment>
<evidence type="ECO:0000256" key="1">
    <source>
        <dbReference type="ARBA" id="ARBA00007177"/>
    </source>
</evidence>
<evidence type="ECO:0000313" key="6">
    <source>
        <dbReference type="Proteomes" id="UP001236500"/>
    </source>
</evidence>
<evidence type="ECO:0000313" key="5">
    <source>
        <dbReference type="EMBL" id="WGL16037.1"/>
    </source>
</evidence>
<evidence type="ECO:0000256" key="4">
    <source>
        <dbReference type="HAMAP-Rule" id="MF_01384"/>
    </source>
</evidence>
<dbReference type="EMBL" id="CP118605">
    <property type="protein sequence ID" value="WGL16037.1"/>
    <property type="molecule type" value="Genomic_DNA"/>
</dbReference>
<comment type="subcellular location">
    <subcellularLocation>
        <location evidence="4">Cytoplasm</location>
    </subcellularLocation>
</comment>
<keyword evidence="4" id="KW-0963">Cytoplasm</keyword>
<evidence type="ECO:0000256" key="2">
    <source>
        <dbReference type="ARBA" id="ARBA00022988"/>
    </source>
</evidence>
<dbReference type="RefSeq" id="WP_280319328.1">
    <property type="nucleotide sequence ID" value="NZ_CP118605.1"/>
</dbReference>
<keyword evidence="6" id="KW-1185">Reference proteome</keyword>
<sequence length="305" mass="33414">MNQLAIADIPVSEVAPEFEGPSRWHADLELQFELVERGCRLARNRHSGPLYVQKPFYPEGRDLAHVYLLHPPGGLVSGDRLDIRVRVDAGARALVTTTGAGRVYRARSDGLLQSQNTVLQVAAGASLEWLPLENIAYPGANGAMYTRVDLARGAHFAGWEITSLGLPARDETFASGRLQQRLEIFREGIPLLVESLCVDGCALSPANSPILSAGAGLQRLPVNGLFVLGPFERAPETELLEQCREQMAAHDKHGLAGITLVSEMLVVRALGRCAFEVRALFGELWELLRPALLQREACAPRIWRT</sequence>
<proteinExistence type="inferred from homology"/>
<dbReference type="InterPro" id="IPR002669">
    <property type="entry name" value="UreD"/>
</dbReference>
<comment type="function">
    <text evidence="4">Required for maturation of urease via the functional incorporation of the urease nickel metallocenter.</text>
</comment>
<dbReference type="HAMAP" id="MF_01384">
    <property type="entry name" value="UreD"/>
    <property type="match status" value="1"/>
</dbReference>
<organism evidence="5 6">
    <name type="scientific">Microbulbifer bruguierae</name>
    <dbReference type="NCBI Taxonomy" id="3029061"/>
    <lineage>
        <taxon>Bacteria</taxon>
        <taxon>Pseudomonadati</taxon>
        <taxon>Pseudomonadota</taxon>
        <taxon>Gammaproteobacteria</taxon>
        <taxon>Cellvibrionales</taxon>
        <taxon>Microbulbiferaceae</taxon>
        <taxon>Microbulbifer</taxon>
    </lineage>
</organism>
<accession>A0ABY8NE57</accession>
<comment type="similarity">
    <text evidence="1 4">Belongs to the UreD family.</text>
</comment>
<dbReference type="Proteomes" id="UP001236500">
    <property type="component" value="Chromosome"/>
</dbReference>
<reference evidence="5 6" key="1">
    <citation type="submission" date="2023-02" db="EMBL/GenBank/DDBJ databases">
        <title>Description and genomic characterization of Microbulbifer bruguierae sp. nov., isolated from the sediment of mangrove plant Bruguiera sexangula.</title>
        <authorList>
            <person name="Long M."/>
        </authorList>
    </citation>
    <scope>NUCLEOTIDE SEQUENCE [LARGE SCALE GENOMIC DNA]</scope>
    <source>
        <strain evidence="5 6">H12</strain>
    </source>
</reference>
<dbReference type="PANTHER" id="PTHR33643">
    <property type="entry name" value="UREASE ACCESSORY PROTEIN D"/>
    <property type="match status" value="1"/>
</dbReference>
<keyword evidence="3 4" id="KW-0143">Chaperone</keyword>
<evidence type="ECO:0000256" key="3">
    <source>
        <dbReference type="ARBA" id="ARBA00023186"/>
    </source>
</evidence>
<name>A0ABY8NE57_9GAMM</name>